<feature type="compositionally biased region" description="Basic and acidic residues" evidence="2">
    <location>
        <begin position="776"/>
        <end position="795"/>
    </location>
</feature>
<evidence type="ECO:0000256" key="1">
    <source>
        <dbReference type="ARBA" id="ARBA00010876"/>
    </source>
</evidence>
<feature type="domain" description="Pseudouridine synthase RsuA/RluA-like" evidence="3">
    <location>
        <begin position="460"/>
        <end position="582"/>
    </location>
</feature>
<dbReference type="EMBL" id="CAMXCT030001017">
    <property type="protein sequence ID" value="CAL4773079.1"/>
    <property type="molecule type" value="Genomic_DNA"/>
</dbReference>
<dbReference type="InterPro" id="IPR050188">
    <property type="entry name" value="RluA_PseudoU_synthase"/>
</dbReference>
<sequence length="805" mass="89984">MMLRHASSVGGGSKRALREPIICEWCGELEPPTHPKQCKLRLVECKHCKQTMQLGSLRLHFKGCAARPIVPPKNIKGGSGFLTLHRLQSNAQQLSRQLHDILGRFVGKLPPPPEQVSLFMMDLDSKLEVFAEEINTLRTGFECLDRRDRQIVKQRLQEAQMHLYYLHSRILMAEKMLLAVESSLKVGERSRMRCGVSRLQSSGQQIHRQLDEITQEVTGSGTPLERHGIFQAVKFEIGDPRINKRYAPATLEEQLEAMKEEATALERLQETRLAQGLAPELKALTELQGRLNFFMELLICVTEAVSKNDQVASLASLARRRPPGATNSAVEERRPLGILSEAQMELAESSPLPPDRGPAGMGLREVPLDQLRAEIAQERQRYIAFHLLRQHTEHPRERLWLGFAERSVAGVAVWAREATILLLSSCAGLVDDGQDEPETAHGTPRARLSQFLSARLSCPIFKEVEHQRGFLHRLDVPTSGLILVAKTHEAYYDLQLQVAAGQVAREYVVLSHGCLTGLRHITARLHWGHFGQDVPSVVRSYGKPSRTRVKAMSSLAASRSFSLLAVAIDTGRRHQIRVHMAHIGHAVVSDGKYTCLVTAVEDLRWCPSTFLHRYRLSFHGRKHPSSPDEVHEALQELPVALQEALTRQSRFGARIVEDPLRSLTPKSARGTQDEDVSEQRVLDWCEALRVFAERPFSDCQRKTSLQLSGRSGRWESLKELHSAGGGSKIPPQESLTVACALLARWAREVAKFHKSPAQRPSVWGPRGPGGPGVPEPKARTARAGETDKPKKHEFYSSEPAEDTSP</sequence>
<evidence type="ECO:0000313" key="5">
    <source>
        <dbReference type="EMBL" id="CAL1139142.1"/>
    </source>
</evidence>
<dbReference type="AlphaFoldDB" id="A0A9P1C6W6"/>
<dbReference type="GO" id="GO:0000455">
    <property type="term" value="P:enzyme-directed rRNA pseudouridine synthesis"/>
    <property type="evidence" value="ECO:0007669"/>
    <property type="project" value="TreeGrafter"/>
</dbReference>
<keyword evidence="7" id="KW-1185">Reference proteome</keyword>
<name>A0A9P1C6W6_9DINO</name>
<evidence type="ECO:0000313" key="6">
    <source>
        <dbReference type="EMBL" id="CAL4773079.1"/>
    </source>
</evidence>
<accession>A0A9P1C6W6</accession>
<evidence type="ECO:0000256" key="2">
    <source>
        <dbReference type="SAM" id="MobiDB-lite"/>
    </source>
</evidence>
<dbReference type="Gene3D" id="3.30.2350.10">
    <property type="entry name" value="Pseudouridine synthase"/>
    <property type="match status" value="1"/>
</dbReference>
<dbReference type="Proteomes" id="UP001152797">
    <property type="component" value="Unassembled WGS sequence"/>
</dbReference>
<evidence type="ECO:0000313" key="7">
    <source>
        <dbReference type="Proteomes" id="UP001152797"/>
    </source>
</evidence>
<dbReference type="Pfam" id="PF00849">
    <property type="entry name" value="PseudoU_synth_2"/>
    <property type="match status" value="1"/>
</dbReference>
<dbReference type="PANTHER" id="PTHR21600">
    <property type="entry name" value="MITOCHONDRIAL RNA PSEUDOURIDINE SYNTHASE"/>
    <property type="match status" value="1"/>
</dbReference>
<proteinExistence type="inferred from homology"/>
<organism evidence="4">
    <name type="scientific">Cladocopium goreaui</name>
    <dbReference type="NCBI Taxonomy" id="2562237"/>
    <lineage>
        <taxon>Eukaryota</taxon>
        <taxon>Sar</taxon>
        <taxon>Alveolata</taxon>
        <taxon>Dinophyceae</taxon>
        <taxon>Suessiales</taxon>
        <taxon>Symbiodiniaceae</taxon>
        <taxon>Cladocopium</taxon>
    </lineage>
</organism>
<dbReference type="SUPFAM" id="SSF55120">
    <property type="entry name" value="Pseudouridine synthase"/>
    <property type="match status" value="1"/>
</dbReference>
<dbReference type="InterPro" id="IPR006224">
    <property type="entry name" value="PsdUridine_synth_RluA-like_CS"/>
</dbReference>
<dbReference type="PANTHER" id="PTHR21600:SF87">
    <property type="entry name" value="RNA PSEUDOURIDYLATE SYNTHASE DOMAIN-CONTAINING PROTEIN 1"/>
    <property type="match status" value="1"/>
</dbReference>
<evidence type="ECO:0000259" key="3">
    <source>
        <dbReference type="Pfam" id="PF00849"/>
    </source>
</evidence>
<dbReference type="GO" id="GO:0009982">
    <property type="term" value="F:pseudouridine synthase activity"/>
    <property type="evidence" value="ECO:0007669"/>
    <property type="project" value="InterPro"/>
</dbReference>
<dbReference type="PROSITE" id="PS01129">
    <property type="entry name" value="PSI_RLU"/>
    <property type="match status" value="1"/>
</dbReference>
<dbReference type="InterPro" id="IPR006145">
    <property type="entry name" value="PsdUridine_synth_RsuA/RluA"/>
</dbReference>
<comment type="similarity">
    <text evidence="1">Belongs to the pseudouridine synthase RluA family.</text>
</comment>
<evidence type="ECO:0000313" key="4">
    <source>
        <dbReference type="EMBL" id="CAI3985767.1"/>
    </source>
</evidence>
<reference evidence="5" key="2">
    <citation type="submission" date="2024-04" db="EMBL/GenBank/DDBJ databases">
        <authorList>
            <person name="Chen Y."/>
            <person name="Shah S."/>
            <person name="Dougan E. K."/>
            <person name="Thang M."/>
            <person name="Chan C."/>
        </authorList>
    </citation>
    <scope>NUCLEOTIDE SEQUENCE [LARGE SCALE GENOMIC DNA]</scope>
</reference>
<feature type="region of interest" description="Disordered" evidence="2">
    <location>
        <begin position="754"/>
        <end position="805"/>
    </location>
</feature>
<dbReference type="InterPro" id="IPR020103">
    <property type="entry name" value="PsdUridine_synth_cat_dom_sf"/>
</dbReference>
<dbReference type="OrthoDB" id="418349at2759"/>
<dbReference type="GO" id="GO:0003723">
    <property type="term" value="F:RNA binding"/>
    <property type="evidence" value="ECO:0007669"/>
    <property type="project" value="InterPro"/>
</dbReference>
<comment type="caution">
    <text evidence="4">The sequence shown here is derived from an EMBL/GenBank/DDBJ whole genome shotgun (WGS) entry which is preliminary data.</text>
</comment>
<protein>
    <submittedName>
        <fullName evidence="6">Aldehyde dehydrogenase family 3 member B1</fullName>
    </submittedName>
</protein>
<gene>
    <name evidence="4" type="ORF">C1SCF055_LOCUS13183</name>
</gene>
<dbReference type="CDD" id="cd02869">
    <property type="entry name" value="PseudoU_synth_RluA_like"/>
    <property type="match status" value="1"/>
</dbReference>
<dbReference type="EMBL" id="CAMXCT010001017">
    <property type="protein sequence ID" value="CAI3985767.1"/>
    <property type="molecule type" value="Genomic_DNA"/>
</dbReference>
<reference evidence="4" key="1">
    <citation type="submission" date="2022-10" db="EMBL/GenBank/DDBJ databases">
        <authorList>
            <person name="Chen Y."/>
            <person name="Dougan E. K."/>
            <person name="Chan C."/>
            <person name="Rhodes N."/>
            <person name="Thang M."/>
        </authorList>
    </citation>
    <scope>NUCLEOTIDE SEQUENCE</scope>
</reference>
<dbReference type="EMBL" id="CAMXCT020001017">
    <property type="protein sequence ID" value="CAL1139142.1"/>
    <property type="molecule type" value="Genomic_DNA"/>
</dbReference>